<name>W4HIW5_9RHOB</name>
<evidence type="ECO:0000256" key="2">
    <source>
        <dbReference type="ARBA" id="ARBA00022692"/>
    </source>
</evidence>
<dbReference type="InterPro" id="IPR037185">
    <property type="entry name" value="EmrE-like"/>
</dbReference>
<dbReference type="eggNOG" id="COG0697">
    <property type="taxonomic scope" value="Bacteria"/>
</dbReference>
<feature type="transmembrane region" description="Helical" evidence="5">
    <location>
        <begin position="119"/>
        <end position="136"/>
    </location>
</feature>
<dbReference type="Proteomes" id="UP000019063">
    <property type="component" value="Unassembled WGS sequence"/>
</dbReference>
<feature type="transmembrane region" description="Helical" evidence="5">
    <location>
        <begin position="174"/>
        <end position="191"/>
    </location>
</feature>
<dbReference type="InterPro" id="IPR050638">
    <property type="entry name" value="AA-Vitamin_Transporters"/>
</dbReference>
<evidence type="ECO:0000313" key="8">
    <source>
        <dbReference type="Proteomes" id="UP000019063"/>
    </source>
</evidence>
<protein>
    <recommendedName>
        <fullName evidence="6">EamA domain-containing protein</fullName>
    </recommendedName>
</protein>
<feature type="transmembrane region" description="Helical" evidence="5">
    <location>
        <begin position="142"/>
        <end position="162"/>
    </location>
</feature>
<dbReference type="AlphaFoldDB" id="W4HIW5"/>
<proteinExistence type="predicted"/>
<dbReference type="PANTHER" id="PTHR32322">
    <property type="entry name" value="INNER MEMBRANE TRANSPORTER"/>
    <property type="match status" value="1"/>
</dbReference>
<feature type="transmembrane region" description="Helical" evidence="5">
    <location>
        <begin position="65"/>
        <end position="83"/>
    </location>
</feature>
<keyword evidence="4 5" id="KW-0472">Membrane</keyword>
<gene>
    <name evidence="7" type="ORF">ATO8_14627</name>
</gene>
<feature type="transmembrane region" description="Helical" evidence="5">
    <location>
        <begin position="89"/>
        <end position="107"/>
    </location>
</feature>
<evidence type="ECO:0000256" key="4">
    <source>
        <dbReference type="ARBA" id="ARBA00023136"/>
    </source>
</evidence>
<dbReference type="SUPFAM" id="SSF103481">
    <property type="entry name" value="Multidrug resistance efflux transporter EmrE"/>
    <property type="match status" value="2"/>
</dbReference>
<dbReference type="EMBL" id="AQQW01000009">
    <property type="protein sequence ID" value="ETW11910.1"/>
    <property type="molecule type" value="Genomic_DNA"/>
</dbReference>
<feature type="domain" description="EamA" evidence="6">
    <location>
        <begin position="5"/>
        <end position="133"/>
    </location>
</feature>
<sequence>MRLFLLTALTMVAFAANSVLNRLALASGEIEAGTFGTVRLIAGAVTLGALCLLRDGRLRLGGPGRAVAVAALVVYIYGFSAAYRALDAGLGALILFGTVQVTMFAGALRGGERPPAQKWIGAAVAAAGLVWLLWPGEGPQTSTLHGLAMVAAGAGWGVYSLVGRGAPDPLMGSAANFVLATPIGLAIGLVLEGGVGAISAFGLVLAVLSGAVTSGLGYALWYTVLPRLQASTAAVAQLSVPAIAIAGGWLVLGEALTAESALAALIVLGGVALAVLAPRRP</sequence>
<comment type="caution">
    <text evidence="7">The sequence shown here is derived from an EMBL/GenBank/DDBJ whole genome shotgun (WGS) entry which is preliminary data.</text>
</comment>
<feature type="domain" description="EamA" evidence="6">
    <location>
        <begin position="147"/>
        <end position="275"/>
    </location>
</feature>
<dbReference type="GO" id="GO:0016020">
    <property type="term" value="C:membrane"/>
    <property type="evidence" value="ECO:0007669"/>
    <property type="project" value="UniProtKB-SubCell"/>
</dbReference>
<feature type="transmembrane region" description="Helical" evidence="5">
    <location>
        <begin position="197"/>
        <end position="221"/>
    </location>
</feature>
<reference evidence="7 8" key="1">
    <citation type="journal article" date="2014" name="Antonie Van Leeuwenhoek">
        <title>Roseivivax atlanticus sp. nov., isolated from surface seawater of the Atlantic Ocean.</title>
        <authorList>
            <person name="Li G."/>
            <person name="Lai Q."/>
            <person name="Liu X."/>
            <person name="Sun F."/>
            <person name="Shao Z."/>
        </authorList>
    </citation>
    <scope>NUCLEOTIDE SEQUENCE [LARGE SCALE GENOMIC DNA]</scope>
    <source>
        <strain evidence="7 8">22II-s10s</strain>
    </source>
</reference>
<feature type="transmembrane region" description="Helical" evidence="5">
    <location>
        <begin position="233"/>
        <end position="252"/>
    </location>
</feature>
<dbReference type="Pfam" id="PF00892">
    <property type="entry name" value="EamA"/>
    <property type="match status" value="2"/>
</dbReference>
<evidence type="ECO:0000313" key="7">
    <source>
        <dbReference type="EMBL" id="ETW11910.1"/>
    </source>
</evidence>
<keyword evidence="2 5" id="KW-0812">Transmembrane</keyword>
<evidence type="ECO:0000259" key="6">
    <source>
        <dbReference type="Pfam" id="PF00892"/>
    </source>
</evidence>
<keyword evidence="3 5" id="KW-1133">Transmembrane helix</keyword>
<keyword evidence="8" id="KW-1185">Reference proteome</keyword>
<organism evidence="7 8">
    <name type="scientific">Roseivivax marinus</name>
    <dbReference type="NCBI Taxonomy" id="1379903"/>
    <lineage>
        <taxon>Bacteria</taxon>
        <taxon>Pseudomonadati</taxon>
        <taxon>Pseudomonadota</taxon>
        <taxon>Alphaproteobacteria</taxon>
        <taxon>Rhodobacterales</taxon>
        <taxon>Roseobacteraceae</taxon>
        <taxon>Roseivivax</taxon>
    </lineage>
</organism>
<dbReference type="PANTHER" id="PTHR32322:SF9">
    <property type="entry name" value="AMINO-ACID METABOLITE EFFLUX PUMP-RELATED"/>
    <property type="match status" value="1"/>
</dbReference>
<evidence type="ECO:0000256" key="5">
    <source>
        <dbReference type="SAM" id="Phobius"/>
    </source>
</evidence>
<dbReference type="InterPro" id="IPR000620">
    <property type="entry name" value="EamA_dom"/>
</dbReference>
<feature type="transmembrane region" description="Helical" evidence="5">
    <location>
        <begin position="258"/>
        <end position="277"/>
    </location>
</feature>
<accession>W4HIW5</accession>
<feature type="transmembrane region" description="Helical" evidence="5">
    <location>
        <begin position="36"/>
        <end position="53"/>
    </location>
</feature>
<comment type="subcellular location">
    <subcellularLocation>
        <location evidence="1">Membrane</location>
        <topology evidence="1">Multi-pass membrane protein</topology>
    </subcellularLocation>
</comment>
<dbReference type="RefSeq" id="WP_043845472.1">
    <property type="nucleotide sequence ID" value="NZ_AQQW01000009.1"/>
</dbReference>
<dbReference type="PATRIC" id="fig|1317118.6.peg.3009"/>
<evidence type="ECO:0000256" key="1">
    <source>
        <dbReference type="ARBA" id="ARBA00004141"/>
    </source>
</evidence>
<dbReference type="STRING" id="1379903.ATO8_14627"/>
<evidence type="ECO:0000256" key="3">
    <source>
        <dbReference type="ARBA" id="ARBA00022989"/>
    </source>
</evidence>